<gene>
    <name evidence="3" type="ORF">BP5796_03637</name>
</gene>
<feature type="transmembrane region" description="Helical" evidence="2">
    <location>
        <begin position="85"/>
        <end position="106"/>
    </location>
</feature>
<evidence type="ECO:0000313" key="4">
    <source>
        <dbReference type="Proteomes" id="UP000256328"/>
    </source>
</evidence>
<evidence type="ECO:0000256" key="2">
    <source>
        <dbReference type="SAM" id="Phobius"/>
    </source>
</evidence>
<reference evidence="3 4" key="1">
    <citation type="journal article" date="2018" name="IMA Fungus">
        <title>IMA Genome-F 9: Draft genome sequence of Annulohypoxylon stygium, Aspergillus mulundensis, Berkeleyomyces basicola (syn. Thielaviopsis basicola), Ceratocystis smalleyi, two Cercospora beticola strains, Coleophoma cylindrospora, Fusarium fracticaudum, Phialophora cf. hyalina, and Morchella septimelata.</title>
        <authorList>
            <person name="Wingfield B.D."/>
            <person name="Bills G.F."/>
            <person name="Dong Y."/>
            <person name="Huang W."/>
            <person name="Nel W.J."/>
            <person name="Swalarsk-Parry B.S."/>
            <person name="Vaghefi N."/>
            <person name="Wilken P.M."/>
            <person name="An Z."/>
            <person name="de Beer Z.W."/>
            <person name="De Vos L."/>
            <person name="Chen L."/>
            <person name="Duong T.A."/>
            <person name="Gao Y."/>
            <person name="Hammerbacher A."/>
            <person name="Kikkert J.R."/>
            <person name="Li Y."/>
            <person name="Li H."/>
            <person name="Li K."/>
            <person name="Li Q."/>
            <person name="Liu X."/>
            <person name="Ma X."/>
            <person name="Naidoo K."/>
            <person name="Pethybridge S.J."/>
            <person name="Sun J."/>
            <person name="Steenkamp E.T."/>
            <person name="van der Nest M.A."/>
            <person name="van Wyk S."/>
            <person name="Wingfield M.J."/>
            <person name="Xiong C."/>
            <person name="Yue Q."/>
            <person name="Zhang X."/>
        </authorList>
    </citation>
    <scope>NUCLEOTIDE SEQUENCE [LARGE SCALE GENOMIC DNA]</scope>
    <source>
        <strain evidence="3 4">BP5796</strain>
    </source>
</reference>
<protein>
    <recommendedName>
        <fullName evidence="5">Fucose-specific lectin</fullName>
    </recommendedName>
</protein>
<dbReference type="InterPro" id="IPR012475">
    <property type="entry name" value="Fungal_lectin"/>
</dbReference>
<keyword evidence="2" id="KW-0472">Membrane</keyword>
<dbReference type="EMBL" id="PDLN01000004">
    <property type="protein sequence ID" value="RDW87943.1"/>
    <property type="molecule type" value="Genomic_DNA"/>
</dbReference>
<comment type="caution">
    <text evidence="3">The sequence shown here is derived from an EMBL/GenBank/DDBJ whole genome shotgun (WGS) entry which is preliminary data.</text>
</comment>
<keyword evidence="2" id="KW-0812">Transmembrane</keyword>
<evidence type="ECO:0000256" key="1">
    <source>
        <dbReference type="ARBA" id="ARBA00009042"/>
    </source>
</evidence>
<dbReference type="Pfam" id="PF07938">
    <property type="entry name" value="Fungal_lectin"/>
    <property type="match status" value="1"/>
</dbReference>
<dbReference type="Gene3D" id="2.120.10.70">
    <property type="entry name" value="Fucose-specific lectin"/>
    <property type="match status" value="1"/>
</dbReference>
<dbReference type="AlphaFoldDB" id="A0A3D8SNN7"/>
<accession>A0A3D8SNN7</accession>
<keyword evidence="4" id="KW-1185">Reference proteome</keyword>
<dbReference type="SUPFAM" id="SSF89372">
    <property type="entry name" value="Fucose-specific lectin"/>
    <property type="match status" value="1"/>
</dbReference>
<name>A0A3D8SNN7_9HELO</name>
<comment type="similarity">
    <text evidence="1">Belongs to the fungal fucose-specific lectin family.</text>
</comment>
<dbReference type="Proteomes" id="UP000256328">
    <property type="component" value="Unassembled WGS sequence"/>
</dbReference>
<organism evidence="3 4">
    <name type="scientific">Coleophoma crateriformis</name>
    <dbReference type="NCBI Taxonomy" id="565419"/>
    <lineage>
        <taxon>Eukaryota</taxon>
        <taxon>Fungi</taxon>
        <taxon>Dikarya</taxon>
        <taxon>Ascomycota</taxon>
        <taxon>Pezizomycotina</taxon>
        <taxon>Leotiomycetes</taxon>
        <taxon>Helotiales</taxon>
        <taxon>Dermateaceae</taxon>
        <taxon>Coleophoma</taxon>
    </lineage>
</organism>
<dbReference type="OrthoDB" id="4696326at2759"/>
<sequence>MFDDEKYPIAVYPEGTSYQPEEKIVSPITGSNTLPPDYKTANMTTREAGHNFMDPKVGQSQSNGFAEAQLPERQSIRPWRKSPRILLLIVFTFIIVSSGIAAAFYVHSRNVVSPTPSAFSEVSTDSIVQDNTRASMASSGLFLNDKSTWNMQTYWQTPTGGIKRQISLDGQTFSAETNVTLQINPRIGSPLAATASTDKTGIVYLTLFYLSEANEIVISGTACPAGSSTCGATFNNVISAQLTLPPSNQTGLAAVNVNDAQDWRVYFHDIRGMLTEVAGNASGFGSGTVVGSAGLNKSSIAATNVNSTTNNINVFYVDARTQFLTTIAFVNGAWTFPSQVTPRKQLAWNPLAGLSACYTKTLDQLHVYYTAADLGIYEFLGSNVSTTNTTWGVRPGRNHVWSTADYPSADISAVGWRDQARFFQLTQGKIIEGSLDNTTWTEAFIKTSQT</sequence>
<proteinExistence type="inferred from homology"/>
<evidence type="ECO:0008006" key="5">
    <source>
        <dbReference type="Google" id="ProtNLM"/>
    </source>
</evidence>
<keyword evidence="2" id="KW-1133">Transmembrane helix</keyword>
<evidence type="ECO:0000313" key="3">
    <source>
        <dbReference type="EMBL" id="RDW87943.1"/>
    </source>
</evidence>